<dbReference type="SUPFAM" id="SSF144083">
    <property type="entry name" value="Magnesium transport protein CorA, transmembrane region"/>
    <property type="match status" value="1"/>
</dbReference>
<dbReference type="PANTHER" id="PTHR46494:SF1">
    <property type="entry name" value="CORA FAMILY METAL ION TRANSPORTER (EUROFUNG)"/>
    <property type="match status" value="1"/>
</dbReference>
<keyword evidence="5 8" id="KW-0812">Transmembrane</keyword>
<keyword evidence="3 8" id="KW-0813">Transport</keyword>
<evidence type="ECO:0000256" key="3">
    <source>
        <dbReference type="ARBA" id="ARBA00022448"/>
    </source>
</evidence>
<evidence type="ECO:0000256" key="1">
    <source>
        <dbReference type="ARBA" id="ARBA00004651"/>
    </source>
</evidence>
<dbReference type="Proteomes" id="UP001430306">
    <property type="component" value="Unassembled WGS sequence"/>
</dbReference>
<feature type="transmembrane region" description="Helical" evidence="8">
    <location>
        <begin position="365"/>
        <end position="386"/>
    </location>
</feature>
<evidence type="ECO:0000256" key="8">
    <source>
        <dbReference type="RuleBase" id="RU362010"/>
    </source>
</evidence>
<proteinExistence type="inferred from homology"/>
<organism evidence="9 10">
    <name type="scientific">Rhodopirellula halodulae</name>
    <dbReference type="NCBI Taxonomy" id="2894198"/>
    <lineage>
        <taxon>Bacteria</taxon>
        <taxon>Pseudomonadati</taxon>
        <taxon>Planctomycetota</taxon>
        <taxon>Planctomycetia</taxon>
        <taxon>Pirellulales</taxon>
        <taxon>Pirellulaceae</taxon>
        <taxon>Rhodopirellula</taxon>
    </lineage>
</organism>
<comment type="subcellular location">
    <subcellularLocation>
        <location evidence="1">Cell membrane</location>
        <topology evidence="1">Multi-pass membrane protein</topology>
    </subcellularLocation>
    <subcellularLocation>
        <location evidence="8">Membrane</location>
        <topology evidence="8">Multi-pass membrane protein</topology>
    </subcellularLocation>
</comment>
<dbReference type="InterPro" id="IPR004488">
    <property type="entry name" value="Mg/Co-transport_prot_CorA"/>
</dbReference>
<dbReference type="Gene3D" id="3.30.460.20">
    <property type="entry name" value="CorA soluble domain-like"/>
    <property type="match status" value="1"/>
</dbReference>
<keyword evidence="8" id="KW-0460">Magnesium</keyword>
<keyword evidence="4 8" id="KW-1003">Cell membrane</keyword>
<dbReference type="Gene3D" id="1.20.58.340">
    <property type="entry name" value="Magnesium transport protein CorA, transmembrane region"/>
    <property type="match status" value="2"/>
</dbReference>
<sequence>MSVKTDKSTPRKRDFFLAMTSLPLKLPSKLRVHRPRWAKSRAKIGSVPGELSGNGPAAGQPRHPSHIRVIQYNRETHQDEVVDAIATRDSLDPNVITWIDLHGVQDVELLRSLGGKFGLHPLALEDVVQMDQHAKLERYGETLFFVARMPYGDDGFQTEQVSMFLVGNVVITIQEEVGDCLNPVRERISRAMGRIRQRGADYLVYAIIDAIIDGYFPVIDRYEAHLSQMAGLLQENDHDNLPMHLHHIRADLLAIRKTVQQHRDALRLLLREGEGILADDTRLYLRDCQDHIGQLMEAADTDRETCGELRELYFALLGQKNNDVMKVLTIIATLFIPMSFVAGIYGMNFDQSASPLNMPELEWSFGYPFALAVMAAMALGLLGFMYRKGWLS</sequence>
<keyword evidence="6 8" id="KW-1133">Transmembrane helix</keyword>
<evidence type="ECO:0000256" key="2">
    <source>
        <dbReference type="ARBA" id="ARBA00009765"/>
    </source>
</evidence>
<evidence type="ECO:0000256" key="6">
    <source>
        <dbReference type="ARBA" id="ARBA00022989"/>
    </source>
</evidence>
<dbReference type="CDD" id="cd12828">
    <property type="entry name" value="TmCorA-like_1"/>
    <property type="match status" value="1"/>
</dbReference>
<evidence type="ECO:0000313" key="9">
    <source>
        <dbReference type="EMBL" id="MCC9644668.1"/>
    </source>
</evidence>
<keyword evidence="8" id="KW-0406">Ion transport</keyword>
<name>A0ABS8NPD4_9BACT</name>
<evidence type="ECO:0000256" key="5">
    <source>
        <dbReference type="ARBA" id="ARBA00022692"/>
    </source>
</evidence>
<evidence type="ECO:0000256" key="7">
    <source>
        <dbReference type="ARBA" id="ARBA00023136"/>
    </source>
</evidence>
<dbReference type="InterPro" id="IPR045861">
    <property type="entry name" value="CorA_cytoplasmic_dom"/>
</dbReference>
<comment type="caution">
    <text evidence="9">The sequence shown here is derived from an EMBL/GenBank/DDBJ whole genome shotgun (WGS) entry which is preliminary data.</text>
</comment>
<dbReference type="PANTHER" id="PTHR46494">
    <property type="entry name" value="CORA FAMILY METAL ION TRANSPORTER (EUROFUNG)"/>
    <property type="match status" value="1"/>
</dbReference>
<dbReference type="EMBL" id="JAJKFW010000058">
    <property type="protein sequence ID" value="MCC9644668.1"/>
    <property type="molecule type" value="Genomic_DNA"/>
</dbReference>
<feature type="transmembrane region" description="Helical" evidence="8">
    <location>
        <begin position="327"/>
        <end position="345"/>
    </location>
</feature>
<dbReference type="NCBIfam" id="TIGR00383">
    <property type="entry name" value="corA"/>
    <property type="match status" value="1"/>
</dbReference>
<reference evidence="9" key="1">
    <citation type="submission" date="2021-11" db="EMBL/GenBank/DDBJ databases">
        <title>Genome sequence.</title>
        <authorList>
            <person name="Sun Q."/>
        </authorList>
    </citation>
    <scope>NUCLEOTIDE SEQUENCE</scope>
    <source>
        <strain evidence="9">JC740</strain>
    </source>
</reference>
<accession>A0ABS8NPD4</accession>
<dbReference type="InterPro" id="IPR045863">
    <property type="entry name" value="CorA_TM1_TM2"/>
</dbReference>
<keyword evidence="7 8" id="KW-0472">Membrane</keyword>
<keyword evidence="10" id="KW-1185">Reference proteome</keyword>
<evidence type="ECO:0000256" key="4">
    <source>
        <dbReference type="ARBA" id="ARBA00022475"/>
    </source>
</evidence>
<dbReference type="InterPro" id="IPR002523">
    <property type="entry name" value="MgTranspt_CorA/ZnTranspt_ZntB"/>
</dbReference>
<gene>
    <name evidence="8 9" type="primary">corA</name>
    <name evidence="9" type="ORF">LOC71_20535</name>
</gene>
<evidence type="ECO:0000313" key="10">
    <source>
        <dbReference type="Proteomes" id="UP001430306"/>
    </source>
</evidence>
<comment type="function">
    <text evidence="8">Mediates influx of magnesium ions.</text>
</comment>
<protein>
    <recommendedName>
        <fullName evidence="8">Magnesium transport protein CorA</fullName>
    </recommendedName>
</protein>
<comment type="similarity">
    <text evidence="2 8">Belongs to the CorA metal ion transporter (MIT) (TC 1.A.35) family.</text>
</comment>
<dbReference type="Pfam" id="PF01544">
    <property type="entry name" value="CorA"/>
    <property type="match status" value="1"/>
</dbReference>
<dbReference type="SUPFAM" id="SSF143865">
    <property type="entry name" value="CorA soluble domain-like"/>
    <property type="match status" value="1"/>
</dbReference>